<keyword evidence="16" id="KW-1185">Reference proteome</keyword>
<evidence type="ECO:0000256" key="2">
    <source>
        <dbReference type="ARBA" id="ARBA00010559"/>
    </source>
</evidence>
<dbReference type="GO" id="GO:0034455">
    <property type="term" value="C:t-UTP complex"/>
    <property type="evidence" value="ECO:0007669"/>
    <property type="project" value="TreeGrafter"/>
</dbReference>
<dbReference type="InterPro" id="IPR012954">
    <property type="entry name" value="BP28_C_dom"/>
</dbReference>
<keyword evidence="9 12" id="KW-0687">Ribonucleoprotein</keyword>
<dbReference type="InterPro" id="IPR056473">
    <property type="entry name" value="HEAT_Utp10/HEAT1"/>
</dbReference>
<dbReference type="InterPro" id="IPR011989">
    <property type="entry name" value="ARM-like"/>
</dbReference>
<reference evidence="15" key="1">
    <citation type="journal article" date="2020" name="Stud. Mycol.">
        <title>101 Dothideomycetes genomes: a test case for predicting lifestyles and emergence of pathogens.</title>
        <authorList>
            <person name="Haridas S."/>
            <person name="Albert R."/>
            <person name="Binder M."/>
            <person name="Bloem J."/>
            <person name="Labutti K."/>
            <person name="Salamov A."/>
            <person name="Andreopoulos B."/>
            <person name="Baker S."/>
            <person name="Barry K."/>
            <person name="Bills G."/>
            <person name="Bluhm B."/>
            <person name="Cannon C."/>
            <person name="Castanera R."/>
            <person name="Culley D."/>
            <person name="Daum C."/>
            <person name="Ezra D."/>
            <person name="Gonzalez J."/>
            <person name="Henrissat B."/>
            <person name="Kuo A."/>
            <person name="Liang C."/>
            <person name="Lipzen A."/>
            <person name="Lutzoni F."/>
            <person name="Magnuson J."/>
            <person name="Mondo S."/>
            <person name="Nolan M."/>
            <person name="Ohm R."/>
            <person name="Pangilinan J."/>
            <person name="Park H.-J."/>
            <person name="Ramirez L."/>
            <person name="Alfaro M."/>
            <person name="Sun H."/>
            <person name="Tritt A."/>
            <person name="Yoshinaga Y."/>
            <person name="Zwiers L.-H."/>
            <person name="Turgeon B."/>
            <person name="Goodwin S."/>
            <person name="Spatafora J."/>
            <person name="Crous P."/>
            <person name="Grigoriev I."/>
        </authorList>
    </citation>
    <scope>NUCLEOTIDE SEQUENCE</scope>
    <source>
        <strain evidence="15">CBS 125425</strain>
    </source>
</reference>
<evidence type="ECO:0000256" key="12">
    <source>
        <dbReference type="RuleBase" id="RU367065"/>
    </source>
</evidence>
<evidence type="ECO:0000313" key="15">
    <source>
        <dbReference type="EMBL" id="KAF2727089.1"/>
    </source>
</evidence>
<evidence type="ECO:0000256" key="3">
    <source>
        <dbReference type="ARBA" id="ARBA00011399"/>
    </source>
</evidence>
<dbReference type="PROSITE" id="PS50077">
    <property type="entry name" value="HEAT_REPEAT"/>
    <property type="match status" value="1"/>
</dbReference>
<comment type="subcellular location">
    <subcellularLocation>
        <location evidence="1 12">Nucleus</location>
        <location evidence="1 12">Nucleolus</location>
    </subcellularLocation>
</comment>
<evidence type="ECO:0000256" key="8">
    <source>
        <dbReference type="ARBA" id="ARBA00023242"/>
    </source>
</evidence>
<keyword evidence="8 12" id="KW-0539">Nucleus</keyword>
<evidence type="ECO:0000256" key="9">
    <source>
        <dbReference type="ARBA" id="ARBA00023274"/>
    </source>
</evidence>
<evidence type="ECO:0000313" key="16">
    <source>
        <dbReference type="Proteomes" id="UP000799444"/>
    </source>
</evidence>
<evidence type="ECO:0000256" key="13">
    <source>
        <dbReference type="SAM" id="MobiDB-lite"/>
    </source>
</evidence>
<evidence type="ECO:0000256" key="11">
    <source>
        <dbReference type="PROSITE-ProRule" id="PRU00103"/>
    </source>
</evidence>
<keyword evidence="5 12" id="KW-0690">Ribosome biogenesis</keyword>
<accession>A0A9P4QIJ4</accession>
<evidence type="ECO:0000259" key="14">
    <source>
        <dbReference type="SMART" id="SM01036"/>
    </source>
</evidence>
<dbReference type="InterPro" id="IPR040191">
    <property type="entry name" value="UTP10"/>
</dbReference>
<keyword evidence="7" id="KW-0677">Repeat</keyword>
<feature type="repeat" description="HEAT" evidence="11">
    <location>
        <begin position="580"/>
        <end position="618"/>
    </location>
</feature>
<evidence type="ECO:0000256" key="4">
    <source>
        <dbReference type="ARBA" id="ARBA00015399"/>
    </source>
</evidence>
<dbReference type="Pfam" id="PF02985">
    <property type="entry name" value="HEAT"/>
    <property type="match status" value="1"/>
</dbReference>
<dbReference type="PANTHER" id="PTHR13457">
    <property type="entry name" value="BAP28"/>
    <property type="match status" value="1"/>
</dbReference>
<comment type="function">
    <text evidence="10">Involved in nucleolar processing of pre-18S ribosomal RNA. Involved in ribosome biosynthesis.</text>
</comment>
<dbReference type="EMBL" id="ML996356">
    <property type="protein sequence ID" value="KAF2727089.1"/>
    <property type="molecule type" value="Genomic_DNA"/>
</dbReference>
<comment type="similarity">
    <text evidence="2 12">Belongs to the HEATR1/UTP10 family.</text>
</comment>
<dbReference type="PANTHER" id="PTHR13457:SF1">
    <property type="entry name" value="HEAT REPEAT-CONTAINING PROTEIN 1"/>
    <property type="match status" value="1"/>
</dbReference>
<dbReference type="Pfam" id="PF08146">
    <property type="entry name" value="BP28CT"/>
    <property type="match status" value="1"/>
</dbReference>
<evidence type="ECO:0000256" key="10">
    <source>
        <dbReference type="ARBA" id="ARBA00025076"/>
    </source>
</evidence>
<keyword evidence="6 12" id="KW-0698">rRNA processing</keyword>
<dbReference type="OrthoDB" id="31183at2759"/>
<evidence type="ECO:0000256" key="6">
    <source>
        <dbReference type="ARBA" id="ARBA00022552"/>
    </source>
</evidence>
<dbReference type="GO" id="GO:0032040">
    <property type="term" value="C:small-subunit processome"/>
    <property type="evidence" value="ECO:0007669"/>
    <property type="project" value="TreeGrafter"/>
</dbReference>
<dbReference type="GO" id="GO:0045943">
    <property type="term" value="P:positive regulation of transcription by RNA polymerase I"/>
    <property type="evidence" value="ECO:0007669"/>
    <property type="project" value="TreeGrafter"/>
</dbReference>
<dbReference type="Pfam" id="PF12397">
    <property type="entry name" value="U3snoRNP10"/>
    <property type="match status" value="1"/>
</dbReference>
<organism evidence="15 16">
    <name type="scientific">Polyplosphaeria fusca</name>
    <dbReference type="NCBI Taxonomy" id="682080"/>
    <lineage>
        <taxon>Eukaryota</taxon>
        <taxon>Fungi</taxon>
        <taxon>Dikarya</taxon>
        <taxon>Ascomycota</taxon>
        <taxon>Pezizomycotina</taxon>
        <taxon>Dothideomycetes</taxon>
        <taxon>Pleosporomycetidae</taxon>
        <taxon>Pleosporales</taxon>
        <taxon>Tetraplosphaeriaceae</taxon>
        <taxon>Polyplosphaeria</taxon>
    </lineage>
</organism>
<dbReference type="InterPro" id="IPR022125">
    <property type="entry name" value="U3snoRNP10_N"/>
</dbReference>
<evidence type="ECO:0000256" key="5">
    <source>
        <dbReference type="ARBA" id="ARBA00022517"/>
    </source>
</evidence>
<dbReference type="Gene3D" id="1.25.10.10">
    <property type="entry name" value="Leucine-rich Repeat Variant"/>
    <property type="match status" value="3"/>
</dbReference>
<comment type="caution">
    <text evidence="15">The sequence shown here is derived from an EMBL/GenBank/DDBJ whole genome shotgun (WGS) entry which is preliminary data.</text>
</comment>
<dbReference type="GO" id="GO:0000462">
    <property type="term" value="P:maturation of SSU-rRNA from tricistronic rRNA transcript (SSU-rRNA, 5.8S rRNA, LSU-rRNA)"/>
    <property type="evidence" value="ECO:0007669"/>
    <property type="project" value="TreeGrafter"/>
</dbReference>
<sequence>MSTALQKQLAAIAASSTHQLDLKAQKAAHAKSLLFEPRVAASQSFDSLYLLCHEGYRDLCALDHRFLPFSRTIFSEQSKTEDRTQMTQKENKELDQVLQAFITLVGSRLLLKPAEKALEWLVRRFRVHEYNTECLVLTYLPYHATPQFLALLSILPASPPSTLRFLHPYISSPTNLPRRTIVYTAQHTPAFFNALQAHMVKLLQIGHSNQGILSFWSSVTTEAIDAILEQSRSGRRAIQDQKLEELLHKILPALNGCLRLTEAPDAVRVAYMITIVLVTKADLGDKVLDSLLEAVVLSKDAGALDDCLMCASIIAEERSHLDLPGQTFERISTVPDLVQRIASLSKSCRIERLALGCAVAALETMAHSLRIEENRKLFTEIIKCEVLDRAQISVAMTALIQLARGSGPGSEEHAHLLDLATELSELSSIPIMLQSIVKEHSSGLKSLGITLEQAIDAKTTDAHDFEDEEMLDIADEQRSETSDDMDIPQLTEHTYLDSASDSGFQNAARAFRQLAVTSKLDIFLSSKEIRLNEADRNPQFLTFTARLWSSSESTSVRVAALSSTLRVLRILKKGVDFQHLLPYLLFALGDPSQAVRRMAAACVSTIHQLSAPSKSKVHIWGGATIYGKDASIQTLTPEQTDLFLSSAIVPALEECTMDPKLITIMTRELLETPQSSKHRSGQGLKASARTAVAALVTSHVASTPLLRVRMRLLPVFTSNGKSVHGVRASLVLPLIKAWCSLAHSDAFTQCENEGVDVTDADRAHIDALITREPESVDIVNDILCGNIGKGRPTLVRSTFDFVAAKWLSLTSESRIFLGNSLLDIALKEDCAGVDSTPSRTDALETLRNIKLDSEVLVAFLESVPSASQMPEGPPAKKRRKSSHSKMVKAEFTSPNEVSRVLRRLTLVLELIEGSSPGEHPALFRQLFAILDELQQLKQQVGSDLVHLQSLILSCLNPMISTIKMGQDQDDYQSAVRADLLIDCMRHSSNPQVLNAALPLLENLASWVPELVLHNLMPIFTFIGSTLLRQDDYSAYVIDQTISRIVPQLATSLRKKKKDFLQGVSDLLLSFTAAFEHIPQHRRLKLFVELAQTLGPEDSLSAIIALLVDRYPGNTTQQKFLPELLLQFEPLVTLNTVKGYLDLVIDAVASKRKISDTLFGLNEKQPHQLQNSLSNLLSSLGDLTSNPSLSNHIKRAFRAKTGLEKAQQGRALFASILESTVSISRTVSSIGILHECCTRVVANCLNLLPTVDLVKSSEILAANPDHQVQVTALKAVGVRAGKIAQNDQAAVDALLSFLPKVVELLQHSQEINLNRVSIGCIDQIIERFGKKNVSIVESVAKTICGSQALANPDTNVRVLSILCITSIISVLEDEAISLLPTVFPRAFAYLQEAIEKEESSLHNAVYTLLSDTTARLAYMFSREYLMPALELSHKSAAADLDEDCNRARQQFFDTISRHLQPQEVFTAVKATWHSAIEQGSEAASEHLHLVLSTIENQSKTKMVKASSMLFSLFLEMFKLRDTIAGAESETFNDEDIANLEESLVEGVIAMTVKLNDATFRPFFAQLVETIAPTSPSSSEQTISATRSQITLFKFLASFFAKFKAIVTPYSSYILDPASALLSTTSSSTPELRKSILRALKHTFSHDTDGFWSAPTHHTILTPLLDQLTTDDTPTQEVIPAIVELAACSASSPDNHRAMNAVLCRYMRAEAAHTRRATVLCEQALTRRLGEEWLGLLPEMLPFIAELREDDDEIVERETQRWIGQMEEVLGEDLEGMLE</sequence>
<proteinExistence type="inferred from homology"/>
<dbReference type="InterPro" id="IPR016024">
    <property type="entry name" value="ARM-type_fold"/>
</dbReference>
<dbReference type="SMART" id="SM01036">
    <property type="entry name" value="BP28CT"/>
    <property type="match status" value="1"/>
</dbReference>
<feature type="region of interest" description="Disordered" evidence="13">
    <location>
        <begin position="865"/>
        <end position="885"/>
    </location>
</feature>
<comment type="subunit">
    <text evidence="3 12">Component of the ribosomal small subunit (SSU) processome.</text>
</comment>
<feature type="compositionally biased region" description="Basic residues" evidence="13">
    <location>
        <begin position="875"/>
        <end position="885"/>
    </location>
</feature>
<protein>
    <recommendedName>
        <fullName evidence="4 12">U3 small nucleolar RNA-associated protein 10</fullName>
    </recommendedName>
</protein>
<evidence type="ECO:0000256" key="7">
    <source>
        <dbReference type="ARBA" id="ARBA00022737"/>
    </source>
</evidence>
<evidence type="ECO:0000256" key="1">
    <source>
        <dbReference type="ARBA" id="ARBA00004604"/>
    </source>
</evidence>
<gene>
    <name evidence="15" type="ORF">EJ04DRAFT_506273</name>
</gene>
<dbReference type="Pfam" id="PF23243">
    <property type="entry name" value="HEAT_HEATR1"/>
    <property type="match status" value="1"/>
</dbReference>
<dbReference type="SUPFAM" id="SSF48371">
    <property type="entry name" value="ARM repeat"/>
    <property type="match status" value="2"/>
</dbReference>
<feature type="domain" description="BP28 C-terminal" evidence="14">
    <location>
        <begin position="1498"/>
        <end position="1649"/>
    </location>
</feature>
<dbReference type="GO" id="GO:0030686">
    <property type="term" value="C:90S preribosome"/>
    <property type="evidence" value="ECO:0007669"/>
    <property type="project" value="TreeGrafter"/>
</dbReference>
<dbReference type="GO" id="GO:0030515">
    <property type="term" value="F:snoRNA binding"/>
    <property type="evidence" value="ECO:0007669"/>
    <property type="project" value="TreeGrafter"/>
</dbReference>
<name>A0A9P4QIJ4_9PLEO</name>
<dbReference type="InterPro" id="IPR021133">
    <property type="entry name" value="HEAT_type_2"/>
</dbReference>
<dbReference type="Proteomes" id="UP000799444">
    <property type="component" value="Unassembled WGS sequence"/>
</dbReference>
<dbReference type="InterPro" id="IPR000357">
    <property type="entry name" value="HEAT"/>
</dbReference>